<dbReference type="AlphaFoldDB" id="A0A0L0F476"/>
<sequence>DDEDYDEIIDCWFEPLLNPDPPVVPPRGVYRVGDELTISIRVVNKSDFDLAFDSVSLAIQIYGDDNAQNGEGARDGFTDLDVSK</sequence>
<keyword evidence="2" id="KW-1185">Reference proteome</keyword>
<dbReference type="Proteomes" id="UP000054560">
    <property type="component" value="Unassembled WGS sequence"/>
</dbReference>
<dbReference type="RefSeq" id="XP_014145394.1">
    <property type="nucleotide sequence ID" value="XM_014289919.1"/>
</dbReference>
<name>A0A0L0F476_9EUKA</name>
<gene>
    <name evidence="1" type="ORF">SARC_15969</name>
</gene>
<proteinExistence type="predicted"/>
<protein>
    <submittedName>
        <fullName evidence="1">Uncharacterized protein</fullName>
    </submittedName>
</protein>
<organism evidence="1 2">
    <name type="scientific">Sphaeroforma arctica JP610</name>
    <dbReference type="NCBI Taxonomy" id="667725"/>
    <lineage>
        <taxon>Eukaryota</taxon>
        <taxon>Ichthyosporea</taxon>
        <taxon>Ichthyophonida</taxon>
        <taxon>Sphaeroforma</taxon>
    </lineage>
</organism>
<reference evidence="1 2" key="1">
    <citation type="submission" date="2011-02" db="EMBL/GenBank/DDBJ databases">
        <title>The Genome Sequence of Sphaeroforma arctica JP610.</title>
        <authorList>
            <consortium name="The Broad Institute Genome Sequencing Platform"/>
            <person name="Russ C."/>
            <person name="Cuomo C."/>
            <person name="Young S.K."/>
            <person name="Zeng Q."/>
            <person name="Gargeya S."/>
            <person name="Alvarado L."/>
            <person name="Berlin A."/>
            <person name="Chapman S.B."/>
            <person name="Chen Z."/>
            <person name="Freedman E."/>
            <person name="Gellesch M."/>
            <person name="Goldberg J."/>
            <person name="Griggs A."/>
            <person name="Gujja S."/>
            <person name="Heilman E."/>
            <person name="Heiman D."/>
            <person name="Howarth C."/>
            <person name="Mehta T."/>
            <person name="Neiman D."/>
            <person name="Pearson M."/>
            <person name="Roberts A."/>
            <person name="Saif S."/>
            <person name="Shea T."/>
            <person name="Shenoy N."/>
            <person name="Sisk P."/>
            <person name="Stolte C."/>
            <person name="Sykes S."/>
            <person name="White J."/>
            <person name="Yandava C."/>
            <person name="Burger G."/>
            <person name="Gray M.W."/>
            <person name="Holland P.W.H."/>
            <person name="King N."/>
            <person name="Lang F.B.F."/>
            <person name="Roger A.J."/>
            <person name="Ruiz-Trillo I."/>
            <person name="Haas B."/>
            <person name="Nusbaum C."/>
            <person name="Birren B."/>
        </authorList>
    </citation>
    <scope>NUCLEOTIDE SEQUENCE [LARGE SCALE GENOMIC DNA]</scope>
    <source>
        <strain evidence="1 2">JP610</strain>
    </source>
</reference>
<accession>A0A0L0F476</accession>
<feature type="non-terminal residue" evidence="1">
    <location>
        <position position="1"/>
    </location>
</feature>
<dbReference type="GeneID" id="25916473"/>
<dbReference type="EMBL" id="KQ248698">
    <property type="protein sequence ID" value="KNC71492.1"/>
    <property type="molecule type" value="Genomic_DNA"/>
</dbReference>
<evidence type="ECO:0000313" key="2">
    <source>
        <dbReference type="Proteomes" id="UP000054560"/>
    </source>
</evidence>
<evidence type="ECO:0000313" key="1">
    <source>
        <dbReference type="EMBL" id="KNC71492.1"/>
    </source>
</evidence>
<feature type="non-terminal residue" evidence="1">
    <location>
        <position position="84"/>
    </location>
</feature>